<evidence type="ECO:0008006" key="16">
    <source>
        <dbReference type="Google" id="ProtNLM"/>
    </source>
</evidence>
<evidence type="ECO:0000256" key="8">
    <source>
        <dbReference type="ARBA" id="ARBA00023065"/>
    </source>
</evidence>
<evidence type="ECO:0000256" key="11">
    <source>
        <dbReference type="RuleBase" id="RU362091"/>
    </source>
</evidence>
<evidence type="ECO:0000256" key="9">
    <source>
        <dbReference type="ARBA" id="ARBA00023136"/>
    </source>
</evidence>
<reference evidence="14" key="1">
    <citation type="submission" date="2021-01" db="EMBL/GenBank/DDBJ databases">
        <authorList>
            <person name="Zahm M."/>
            <person name="Roques C."/>
            <person name="Cabau C."/>
            <person name="Klopp C."/>
            <person name="Donnadieu C."/>
            <person name="Jouanno E."/>
            <person name="Lampietro C."/>
            <person name="Louis A."/>
            <person name="Herpin A."/>
            <person name="Echchiki A."/>
            <person name="Berthelot C."/>
            <person name="Parey E."/>
            <person name="Roest-Crollius H."/>
            <person name="Braasch I."/>
            <person name="Postlethwait J."/>
            <person name="Bobe J."/>
            <person name="Montfort J."/>
            <person name="Bouchez O."/>
            <person name="Begum T."/>
            <person name="Mejri S."/>
            <person name="Adams A."/>
            <person name="Chen W.-J."/>
            <person name="Guiguen Y."/>
        </authorList>
    </citation>
    <scope>NUCLEOTIDE SEQUENCE</scope>
    <source>
        <tissue evidence="14">Blood</tissue>
    </source>
</reference>
<dbReference type="OrthoDB" id="6132759at2759"/>
<dbReference type="InterPro" id="IPR038377">
    <property type="entry name" value="Na/Glc_symporter_sf"/>
</dbReference>
<keyword evidence="3" id="KW-0813">Transport</keyword>
<dbReference type="GO" id="GO:0005886">
    <property type="term" value="C:plasma membrane"/>
    <property type="evidence" value="ECO:0007669"/>
    <property type="project" value="UniProtKB-SubCell"/>
</dbReference>
<dbReference type="InterPro" id="IPR051163">
    <property type="entry name" value="Sodium:Solute_Symporter_SSF"/>
</dbReference>
<accession>A0A8T3D860</accession>
<keyword evidence="4" id="KW-1003">Cell membrane</keyword>
<feature type="transmembrane region" description="Helical" evidence="13">
    <location>
        <begin position="245"/>
        <end position="264"/>
    </location>
</feature>
<feature type="transmembrane region" description="Helical" evidence="13">
    <location>
        <begin position="134"/>
        <end position="159"/>
    </location>
</feature>
<dbReference type="PANTHER" id="PTHR42985">
    <property type="entry name" value="SODIUM-COUPLED MONOCARBOXYLATE TRANSPORTER"/>
    <property type="match status" value="1"/>
</dbReference>
<dbReference type="GO" id="GO:0070062">
    <property type="term" value="C:extracellular exosome"/>
    <property type="evidence" value="ECO:0007669"/>
    <property type="project" value="TreeGrafter"/>
</dbReference>
<keyword evidence="7" id="KW-0915">Sodium</keyword>
<feature type="transmembrane region" description="Helical" evidence="13">
    <location>
        <begin position="90"/>
        <end position="113"/>
    </location>
</feature>
<evidence type="ECO:0000256" key="6">
    <source>
        <dbReference type="ARBA" id="ARBA00022989"/>
    </source>
</evidence>
<dbReference type="GO" id="GO:0015293">
    <property type="term" value="F:symporter activity"/>
    <property type="evidence" value="ECO:0007669"/>
    <property type="project" value="TreeGrafter"/>
</dbReference>
<feature type="transmembrane region" description="Helical" evidence="13">
    <location>
        <begin position="20"/>
        <end position="38"/>
    </location>
</feature>
<comment type="subcellular location">
    <subcellularLocation>
        <location evidence="1">Cell membrane</location>
        <topology evidence="1">Multi-pass membrane protein</topology>
    </subcellularLocation>
</comment>
<dbReference type="GO" id="GO:0006814">
    <property type="term" value="P:sodium ion transport"/>
    <property type="evidence" value="ECO:0007669"/>
    <property type="project" value="UniProtKB-KW"/>
</dbReference>
<dbReference type="PANTHER" id="PTHR42985:SF11">
    <property type="entry name" value="SODIUM_IODIDE COTRANSPORTER"/>
    <property type="match status" value="1"/>
</dbReference>
<dbReference type="Gene3D" id="1.20.1730.10">
    <property type="entry name" value="Sodium/glucose cotransporter"/>
    <property type="match status" value="1"/>
</dbReference>
<comment type="similarity">
    <text evidence="2 11">Belongs to the sodium:solute symporter (SSF) (TC 2.A.21) family.</text>
</comment>
<evidence type="ECO:0000256" key="1">
    <source>
        <dbReference type="ARBA" id="ARBA00004651"/>
    </source>
</evidence>
<evidence type="ECO:0000256" key="4">
    <source>
        <dbReference type="ARBA" id="ARBA00022475"/>
    </source>
</evidence>
<feature type="transmembrane region" description="Helical" evidence="13">
    <location>
        <begin position="386"/>
        <end position="408"/>
    </location>
</feature>
<keyword evidence="9 13" id="KW-0472">Membrane</keyword>
<keyword evidence="5 13" id="KW-0812">Transmembrane</keyword>
<dbReference type="Proteomes" id="UP000829720">
    <property type="component" value="Unassembled WGS sequence"/>
</dbReference>
<feature type="transmembrane region" description="Helical" evidence="13">
    <location>
        <begin position="526"/>
        <end position="547"/>
    </location>
</feature>
<organism evidence="14 15">
    <name type="scientific">Albula goreensis</name>
    <dbReference type="NCBI Taxonomy" id="1534307"/>
    <lineage>
        <taxon>Eukaryota</taxon>
        <taxon>Metazoa</taxon>
        <taxon>Chordata</taxon>
        <taxon>Craniata</taxon>
        <taxon>Vertebrata</taxon>
        <taxon>Euteleostomi</taxon>
        <taxon>Actinopterygii</taxon>
        <taxon>Neopterygii</taxon>
        <taxon>Teleostei</taxon>
        <taxon>Albuliformes</taxon>
        <taxon>Albulidae</taxon>
        <taxon>Albula</taxon>
    </lineage>
</organism>
<dbReference type="InterPro" id="IPR001734">
    <property type="entry name" value="Na/solute_symporter"/>
</dbReference>
<evidence type="ECO:0000256" key="3">
    <source>
        <dbReference type="ARBA" id="ARBA00022448"/>
    </source>
</evidence>
<evidence type="ECO:0000313" key="14">
    <source>
        <dbReference type="EMBL" id="KAI1891814.1"/>
    </source>
</evidence>
<keyword evidence="15" id="KW-1185">Reference proteome</keyword>
<evidence type="ECO:0000256" key="12">
    <source>
        <dbReference type="SAM" id="MobiDB-lite"/>
    </source>
</evidence>
<dbReference type="Pfam" id="PF00474">
    <property type="entry name" value="SSF"/>
    <property type="match status" value="1"/>
</dbReference>
<evidence type="ECO:0000256" key="13">
    <source>
        <dbReference type="SAM" id="Phobius"/>
    </source>
</evidence>
<evidence type="ECO:0000256" key="5">
    <source>
        <dbReference type="ARBA" id="ARBA00022692"/>
    </source>
</evidence>
<keyword evidence="8" id="KW-0406">Ion transport</keyword>
<protein>
    <recommendedName>
        <fullName evidence="16">Sodium/iodide cotransporter</fullName>
    </recommendedName>
</protein>
<evidence type="ECO:0000256" key="2">
    <source>
        <dbReference type="ARBA" id="ARBA00006434"/>
    </source>
</evidence>
<evidence type="ECO:0000256" key="10">
    <source>
        <dbReference type="ARBA" id="ARBA00023201"/>
    </source>
</evidence>
<feature type="transmembrane region" description="Helical" evidence="13">
    <location>
        <begin position="196"/>
        <end position="216"/>
    </location>
</feature>
<keyword evidence="6 13" id="KW-1133">Transmembrane helix</keyword>
<keyword evidence="10" id="KW-0739">Sodium transport</keyword>
<sequence length="626" mass="67728">MQNTSDSTAPRLGFVAADYAVFAFMLLISMVIGLFQALKKTARQRNVDDFFTGGRKMPAVPVGLSLCASFMSAVQVLGVPSEAYLYGFKFLYMCLGQTFNTLITAYLFLPLFYRLGITSTNQYLLMRFGRSMQLLGSFQFLMATLLYTGVVMLAPALILNQATGLNMWASLFSTGVICTFYTTLGGMKAVIWTDVFQVIVMLAGFIAIFIQGTILAGGPARVLEIANNGSRINFDDFTLDPRRRYTFWSFTVGGTLVWLSMYGVNQAQVQRYISCKTEKAAQWALFVNQMGLCLIVSSAATCGIVMFALYSDCDPLKAGQISAADQYMPYLVLDIFEDYPGFPGLFLACAFSGTLSTASTSINAMAAVTMEDLLKPHLTNMSQKRLILISKALSLMYGVGCITVAALSSLLDWGVLQGSFVVMGVVSGPLLGAFILGMFFSATNVPGVFAGVTVGFCISMWMAVGSTMFPPSPEVMGHLPTYAGQCLAMNITHNSSMEQGITSAMPVAPNDLHGLTALGDFYSISYLYFGAVGTSSVVLVGLLVSYLTGPTKRRTIASGLLWWDLVSKTSHATPRNADGLKNRSPLILKMDTVPTETRGGDEKEEAPQSQVAKMGNNPHSVLLDKV</sequence>
<dbReference type="GO" id="GO:1904200">
    <property type="term" value="P:iodide transmembrane transport"/>
    <property type="evidence" value="ECO:0007669"/>
    <property type="project" value="TreeGrafter"/>
</dbReference>
<feature type="region of interest" description="Disordered" evidence="12">
    <location>
        <begin position="591"/>
        <end position="626"/>
    </location>
</feature>
<feature type="transmembrane region" description="Helical" evidence="13">
    <location>
        <begin position="345"/>
        <end position="366"/>
    </location>
</feature>
<proteinExistence type="inferred from homology"/>
<feature type="transmembrane region" description="Helical" evidence="13">
    <location>
        <begin position="420"/>
        <end position="440"/>
    </location>
</feature>
<feature type="transmembrane region" description="Helical" evidence="13">
    <location>
        <begin position="165"/>
        <end position="184"/>
    </location>
</feature>
<feature type="transmembrane region" description="Helical" evidence="13">
    <location>
        <begin position="447"/>
        <end position="469"/>
    </location>
</feature>
<dbReference type="NCBIfam" id="TIGR00813">
    <property type="entry name" value="sss"/>
    <property type="match status" value="1"/>
</dbReference>
<feature type="transmembrane region" description="Helical" evidence="13">
    <location>
        <begin position="285"/>
        <end position="310"/>
    </location>
</feature>
<dbReference type="AlphaFoldDB" id="A0A8T3D860"/>
<feature type="transmembrane region" description="Helical" evidence="13">
    <location>
        <begin position="59"/>
        <end position="78"/>
    </location>
</feature>
<evidence type="ECO:0000313" key="15">
    <source>
        <dbReference type="Proteomes" id="UP000829720"/>
    </source>
</evidence>
<evidence type="ECO:0000256" key="7">
    <source>
        <dbReference type="ARBA" id="ARBA00023053"/>
    </source>
</evidence>
<dbReference type="EMBL" id="JAERUA010000013">
    <property type="protein sequence ID" value="KAI1891814.1"/>
    <property type="molecule type" value="Genomic_DNA"/>
</dbReference>
<name>A0A8T3D860_9TELE</name>
<gene>
    <name evidence="14" type="ORF">AGOR_G00147620</name>
</gene>
<comment type="caution">
    <text evidence="14">The sequence shown here is derived from an EMBL/GenBank/DDBJ whole genome shotgun (WGS) entry which is preliminary data.</text>
</comment>
<dbReference type="PROSITE" id="PS50283">
    <property type="entry name" value="NA_SOLUT_SYMP_3"/>
    <property type="match status" value="1"/>
</dbReference>